<dbReference type="Proteomes" id="UP000198636">
    <property type="component" value="Unassembled WGS sequence"/>
</dbReference>
<accession>A0A1G5KEU1</accession>
<dbReference type="EMBL" id="FMUS01000026">
    <property type="protein sequence ID" value="SCY98479.1"/>
    <property type="molecule type" value="Genomic_DNA"/>
</dbReference>
<dbReference type="OrthoDB" id="5616024at2"/>
<evidence type="ECO:0000313" key="2">
    <source>
        <dbReference type="Proteomes" id="UP000198636"/>
    </source>
</evidence>
<keyword evidence="2" id="KW-1185">Reference proteome</keyword>
<dbReference type="AlphaFoldDB" id="A0A1G5KEU1"/>
<dbReference type="STRING" id="1120976.SAMN03080606_03394"/>
<dbReference type="RefSeq" id="WP_091545843.1">
    <property type="nucleotide sequence ID" value="NZ_FMUS01000026.1"/>
</dbReference>
<sequence length="87" mass="9793">MKVKNYMEDVVEHLLPQILQQFKDSCTCERCISDIKALSLNNLKPKYVATEAGEVYAKVSELSSQFEADAIKAIVDAANTVKEHPRH</sequence>
<gene>
    <name evidence="1" type="ORF">SAMN03080606_03394</name>
</gene>
<organism evidence="1 2">
    <name type="scientific">Alkaliphilus peptidifermentans DSM 18978</name>
    <dbReference type="NCBI Taxonomy" id="1120976"/>
    <lineage>
        <taxon>Bacteria</taxon>
        <taxon>Bacillati</taxon>
        <taxon>Bacillota</taxon>
        <taxon>Clostridia</taxon>
        <taxon>Peptostreptococcales</taxon>
        <taxon>Natronincolaceae</taxon>
        <taxon>Alkaliphilus</taxon>
    </lineage>
</organism>
<dbReference type="Pfam" id="PF10719">
    <property type="entry name" value="ComFB"/>
    <property type="match status" value="1"/>
</dbReference>
<evidence type="ECO:0000313" key="1">
    <source>
        <dbReference type="EMBL" id="SCY98479.1"/>
    </source>
</evidence>
<reference evidence="1 2" key="1">
    <citation type="submission" date="2016-10" db="EMBL/GenBank/DDBJ databases">
        <authorList>
            <person name="de Groot N.N."/>
        </authorList>
    </citation>
    <scope>NUCLEOTIDE SEQUENCE [LARGE SCALE GENOMIC DNA]</scope>
    <source>
        <strain evidence="1 2">DSM 18978</strain>
    </source>
</reference>
<dbReference type="InterPro" id="IPR019657">
    <property type="entry name" value="ComFB"/>
</dbReference>
<protein>
    <submittedName>
        <fullName evidence="1">Competence protein ComFB</fullName>
    </submittedName>
</protein>
<name>A0A1G5KEU1_9FIRM</name>
<proteinExistence type="predicted"/>